<dbReference type="CDD" id="cd16329">
    <property type="entry name" value="LolA_like"/>
    <property type="match status" value="1"/>
</dbReference>
<evidence type="ECO:0000313" key="3">
    <source>
        <dbReference type="EMBL" id="ALN78762.1"/>
    </source>
</evidence>
<keyword evidence="1" id="KW-0732">Signal</keyword>
<dbReference type="KEGG" id="lab:LA76x_0601"/>
<evidence type="ECO:0000313" key="4">
    <source>
        <dbReference type="Proteomes" id="UP000060787"/>
    </source>
</evidence>
<dbReference type="InterPro" id="IPR033399">
    <property type="entry name" value="TP_0789-like"/>
</dbReference>
<dbReference type="PATRIC" id="fig|84531.8.peg.629"/>
<reference evidence="3 4" key="1">
    <citation type="journal article" date="2015" name="BMC Genomics">
        <title>Comparative genomics and metabolic profiling of the genus Lysobacter.</title>
        <authorList>
            <person name="de Bruijn I."/>
            <person name="Cheng X."/>
            <person name="de Jager V."/>
            <person name="Exposito R.G."/>
            <person name="Watrous J."/>
            <person name="Patel N."/>
            <person name="Postma J."/>
            <person name="Dorrestein P.C."/>
            <person name="Kobayashi D."/>
            <person name="Raaijmakers J.M."/>
        </authorList>
    </citation>
    <scope>NUCLEOTIDE SEQUENCE [LARGE SCALE GENOMIC DNA]</scope>
    <source>
        <strain evidence="3 4">76</strain>
    </source>
</reference>
<feature type="domain" description="Uncharacterized protein TP-0789" evidence="2">
    <location>
        <begin position="84"/>
        <end position="270"/>
    </location>
</feature>
<evidence type="ECO:0000259" key="2">
    <source>
        <dbReference type="Pfam" id="PF17131"/>
    </source>
</evidence>
<sequence length="272" mass="29428">MIRPLTLRLAGAALAGVAVAIVSLAAPAQDGAKPSAQQIFERSSATEKVADWQADSQLGIRQGERVRSRGGVVYNKLQADAVDSHRLFRFATPADVAGTAVLVHENAASQDDLWIYFPSMGKTRRILASNKKDSFMGSDFAYADLMAQDAADFTHSLLADEPCANATCYVVQSVPRDAKTAASLGYSKLVATVRKHDFAAVLVRYFDKSGQEFKRQTISGHLAVANQPGKLIATRREMVAAKGGRSSVLTLKNVNSNRTLREDLFIESRLGQ</sequence>
<protein>
    <recommendedName>
        <fullName evidence="2">Uncharacterized protein TP-0789 domain-containing protein</fullName>
    </recommendedName>
</protein>
<dbReference type="STRING" id="84531.LA76x_0601"/>
<feature type="signal peptide" evidence="1">
    <location>
        <begin position="1"/>
        <end position="28"/>
    </location>
</feature>
<dbReference type="Proteomes" id="UP000060787">
    <property type="component" value="Chromosome"/>
</dbReference>
<name>A0A0S2F5E4_LYSAN</name>
<dbReference type="EMBL" id="CP011129">
    <property type="protein sequence ID" value="ALN78762.1"/>
    <property type="molecule type" value="Genomic_DNA"/>
</dbReference>
<keyword evidence="4" id="KW-1185">Reference proteome</keyword>
<dbReference type="eggNOG" id="COG1033">
    <property type="taxonomic scope" value="Bacteria"/>
</dbReference>
<dbReference type="Pfam" id="PF17131">
    <property type="entry name" value="LolA_like"/>
    <property type="match status" value="1"/>
</dbReference>
<dbReference type="AlphaFoldDB" id="A0A0S2F5E4"/>
<proteinExistence type="predicted"/>
<gene>
    <name evidence="3" type="ORF">LA76x_0601</name>
</gene>
<dbReference type="RefSeq" id="WP_057916519.1">
    <property type="nucleotide sequence ID" value="NZ_CP011129.1"/>
</dbReference>
<dbReference type="Gene3D" id="2.50.20.10">
    <property type="entry name" value="Lipoprotein localisation LolA/LolB/LppX"/>
    <property type="match status" value="1"/>
</dbReference>
<organism evidence="3 4">
    <name type="scientific">Lysobacter antibioticus</name>
    <dbReference type="NCBI Taxonomy" id="84531"/>
    <lineage>
        <taxon>Bacteria</taxon>
        <taxon>Pseudomonadati</taxon>
        <taxon>Pseudomonadota</taxon>
        <taxon>Gammaproteobacteria</taxon>
        <taxon>Lysobacterales</taxon>
        <taxon>Lysobacteraceae</taxon>
        <taxon>Lysobacter</taxon>
    </lineage>
</organism>
<evidence type="ECO:0000256" key="1">
    <source>
        <dbReference type="SAM" id="SignalP"/>
    </source>
</evidence>
<accession>A0A0S2F5E4</accession>
<feature type="chain" id="PRO_5006596837" description="Uncharacterized protein TP-0789 domain-containing protein" evidence="1">
    <location>
        <begin position="29"/>
        <end position="272"/>
    </location>
</feature>